<dbReference type="InterPro" id="IPR036869">
    <property type="entry name" value="J_dom_sf"/>
</dbReference>
<dbReference type="GO" id="GO:0051087">
    <property type="term" value="F:protein-folding chaperone binding"/>
    <property type="evidence" value="ECO:0000318"/>
    <property type="project" value="GO_Central"/>
</dbReference>
<dbReference type="eggNOG" id="KOG0714">
    <property type="taxonomic scope" value="Eukaryota"/>
</dbReference>
<proteinExistence type="predicted"/>
<evidence type="ECO:0000313" key="8">
    <source>
        <dbReference type="Ensembl" id="ENSLOCP00000013597.1"/>
    </source>
</evidence>
<organism evidence="8 9">
    <name type="scientific">Lepisosteus oculatus</name>
    <name type="common">Spotted gar</name>
    <dbReference type="NCBI Taxonomy" id="7918"/>
    <lineage>
        <taxon>Eukaryota</taxon>
        <taxon>Metazoa</taxon>
        <taxon>Chordata</taxon>
        <taxon>Craniata</taxon>
        <taxon>Vertebrata</taxon>
        <taxon>Euteleostomi</taxon>
        <taxon>Actinopterygii</taxon>
        <taxon>Neopterygii</taxon>
        <taxon>Holostei</taxon>
        <taxon>Semionotiformes</taxon>
        <taxon>Lepisosteidae</taxon>
        <taxon>Lepisosteus</taxon>
    </lineage>
</organism>
<dbReference type="GO" id="GO:0005783">
    <property type="term" value="C:endoplasmic reticulum"/>
    <property type="evidence" value="ECO:0000318"/>
    <property type="project" value="GO_Central"/>
</dbReference>
<accession>W5MYY8</accession>
<dbReference type="Gene3D" id="1.10.287.110">
    <property type="entry name" value="DnaJ domain"/>
    <property type="match status" value="1"/>
</dbReference>
<feature type="domain" description="J" evidence="7">
    <location>
        <begin position="28"/>
        <end position="93"/>
    </location>
</feature>
<reference evidence="9" key="1">
    <citation type="submission" date="2011-12" db="EMBL/GenBank/DDBJ databases">
        <title>The Draft Genome of Lepisosteus oculatus.</title>
        <authorList>
            <consortium name="The Broad Institute Genome Assembly &amp; Analysis Group"/>
            <consortium name="Computational R&amp;D Group"/>
            <consortium name="and Sequencing Platform"/>
            <person name="Di Palma F."/>
            <person name="Alfoldi J."/>
            <person name="Johnson J."/>
            <person name="Berlin A."/>
            <person name="Gnerre S."/>
            <person name="Jaffe D."/>
            <person name="MacCallum I."/>
            <person name="Young S."/>
            <person name="Walker B.J."/>
            <person name="Lander E.S."/>
            <person name="Lindblad-Toh K."/>
        </authorList>
    </citation>
    <scope>NUCLEOTIDE SEQUENCE [LARGE SCALE GENOMIC DNA]</scope>
</reference>
<dbReference type="InterPro" id="IPR051948">
    <property type="entry name" value="Hsp70_co-chaperone_J-domain"/>
</dbReference>
<dbReference type="EMBL" id="AHAT01031660">
    <property type="status" value="NOT_ANNOTATED_CDS"/>
    <property type="molecule type" value="Genomic_DNA"/>
</dbReference>
<evidence type="ECO:0000259" key="7">
    <source>
        <dbReference type="PROSITE" id="PS50076"/>
    </source>
</evidence>
<evidence type="ECO:0000256" key="6">
    <source>
        <dbReference type="SAM" id="SignalP"/>
    </source>
</evidence>
<dbReference type="GeneTree" id="ENSGT00940000166994"/>
<dbReference type="SMART" id="SM00271">
    <property type="entry name" value="DnaJ"/>
    <property type="match status" value="1"/>
</dbReference>
<keyword evidence="1" id="KW-0143">Chaperone</keyword>
<dbReference type="InParanoid" id="W5MYY8"/>
<dbReference type="SUPFAM" id="SSF46565">
    <property type="entry name" value="Chaperone J-domain"/>
    <property type="match status" value="1"/>
</dbReference>
<reference evidence="8" key="3">
    <citation type="submission" date="2025-09" db="UniProtKB">
        <authorList>
            <consortium name="Ensembl"/>
        </authorList>
    </citation>
    <scope>IDENTIFICATION</scope>
</reference>
<dbReference type="Ensembl" id="ENSLOCT00000013626.1">
    <property type="protein sequence ID" value="ENSLOCP00000013597.1"/>
    <property type="gene ID" value="ENSLOCG00000011076.1"/>
</dbReference>
<keyword evidence="9" id="KW-1185">Reference proteome</keyword>
<evidence type="ECO:0000256" key="2">
    <source>
        <dbReference type="ARBA" id="ARBA00040158"/>
    </source>
</evidence>
<dbReference type="GO" id="GO:0051787">
    <property type="term" value="F:misfolded protein binding"/>
    <property type="evidence" value="ECO:0000318"/>
    <property type="project" value="GO_Central"/>
</dbReference>
<dbReference type="InterPro" id="IPR001623">
    <property type="entry name" value="DnaJ_domain"/>
</dbReference>
<evidence type="ECO:0000256" key="1">
    <source>
        <dbReference type="ARBA" id="ARBA00023186"/>
    </source>
</evidence>
<name>W5MYY8_LEPOC</name>
<comment type="subunit">
    <text evidence="5">Interacts with HSPA5/BiP; interaction is direct. Interacts with ERN1/IRE1 (via the luminal region). Interacts with DERL1.</text>
</comment>
<dbReference type="AlphaFoldDB" id="W5MYY8"/>
<evidence type="ECO:0000256" key="4">
    <source>
        <dbReference type="ARBA" id="ARBA00045428"/>
    </source>
</evidence>
<feature type="signal peptide" evidence="6">
    <location>
        <begin position="1"/>
        <end position="25"/>
    </location>
</feature>
<dbReference type="Bgee" id="ENSLOCG00000011076">
    <property type="expression patterns" value="Expressed in ovary and 13 other cell types or tissues"/>
</dbReference>
<feature type="chain" id="PRO_5004866910" description="DnaJ homolog subfamily B member 9" evidence="6">
    <location>
        <begin position="26"/>
        <end position="171"/>
    </location>
</feature>
<dbReference type="CDD" id="cd06257">
    <property type="entry name" value="DnaJ"/>
    <property type="match status" value="1"/>
</dbReference>
<dbReference type="PROSITE" id="PS50076">
    <property type="entry name" value="DNAJ_2"/>
    <property type="match status" value="1"/>
</dbReference>
<dbReference type="PANTHER" id="PTHR44360">
    <property type="entry name" value="DNAJ HOMOLOG SUBFAMILY B MEMBER 9"/>
    <property type="match status" value="1"/>
</dbReference>
<protein>
    <recommendedName>
        <fullName evidence="2">DnaJ homolog subfamily B member 9</fullName>
    </recommendedName>
    <alternativeName>
        <fullName evidence="3">Endoplasmic reticulum DNA J domain-containing protein 4</fullName>
    </alternativeName>
</protein>
<dbReference type="Pfam" id="PF00226">
    <property type="entry name" value="DnaJ"/>
    <property type="match status" value="1"/>
</dbReference>
<dbReference type="PANTHER" id="PTHR44360:SF1">
    <property type="entry name" value="DNAJ HOMOLOG SUBFAMILY B MEMBER 9"/>
    <property type="match status" value="1"/>
</dbReference>
<keyword evidence="6" id="KW-0732">Signal</keyword>
<reference evidence="8" key="2">
    <citation type="submission" date="2025-08" db="UniProtKB">
        <authorList>
            <consortium name="Ensembl"/>
        </authorList>
    </citation>
    <scope>IDENTIFICATION</scope>
</reference>
<sequence>MKEYFPTVYLAIVLCQVLSVDLTDAKRDYYEVLDVPRTATDRQIKKAFHKLAMKYHPDKNKSPEAEVNFRAIAEVAYEVLSDAEKRRQYDEFGHQAFEPDHGDGTDFGQQFFTFNFDDFFRGFQFDDDIMYEMPGEDWDSREEFVDAQKHEGQSYFNGEFGHHDFYDLFRD</sequence>
<evidence type="ECO:0000256" key="3">
    <source>
        <dbReference type="ARBA" id="ARBA00041533"/>
    </source>
</evidence>
<dbReference type="STRING" id="7918.ENSLOCP00000013597"/>
<comment type="function">
    <text evidence="4">Co-chaperone for Hsp70 protein HSPA5/BiP that acts as a key repressor of the ERN1/IRE1-mediated unfolded protein response (UPR). J domain-containing co-chaperones stimulate the ATPase activity of Hsp70 proteins and are required for efficient substrate recognition by Hsp70 proteins. In the unstressed endoplasmic reticulum, interacts with the luminal region of ERN1/IRE1 and selectively recruits HSPA5/BiP: HSPA5/BiP disrupts the dimerization of the active ERN1/IRE1 luminal region, thereby inactivating ERN1/IRE1. Also involved in endoplasmic reticulum-associated degradation (ERAD) of misfolded proteins. Required for survival of B-cell progenitors and normal antibody production.</text>
</comment>
<dbReference type="OMA" id="DEPHIHW"/>
<evidence type="ECO:0000313" key="9">
    <source>
        <dbReference type="Proteomes" id="UP000018468"/>
    </source>
</evidence>
<dbReference type="Proteomes" id="UP000018468">
    <property type="component" value="Linkage group LG5"/>
</dbReference>
<evidence type="ECO:0000256" key="5">
    <source>
        <dbReference type="ARBA" id="ARBA00046365"/>
    </source>
</evidence>
<dbReference type="HOGENOM" id="CLU_077239_0_0_1"/>
<dbReference type="GO" id="GO:0036503">
    <property type="term" value="P:ERAD pathway"/>
    <property type="evidence" value="ECO:0000318"/>
    <property type="project" value="GO_Central"/>
</dbReference>
<dbReference type="PRINTS" id="PR00625">
    <property type="entry name" value="JDOMAIN"/>
</dbReference>